<reference evidence="3" key="1">
    <citation type="submission" date="2012-06" db="EMBL/GenBank/DDBJ databases">
        <title>Genome analysis of multiple Granulibacter bethesdensis isolates demonstrates substantial genome diversity.</title>
        <authorList>
            <person name="Greenberg D.E."/>
            <person name="Porcella S.F."/>
            <person name="Zarember K."/>
            <person name="Zelazny A.M."/>
            <person name="Bruno D."/>
            <person name="Martens C."/>
            <person name="Barbian K.D."/>
            <person name="Jaske E."/>
            <person name="Holland S.M."/>
        </authorList>
    </citation>
    <scope>NUCLEOTIDE SEQUENCE [LARGE SCALE GENOMIC DNA]</scope>
    <source>
        <strain evidence="3">CGDNIH3</strain>
    </source>
</reference>
<evidence type="ECO:0000256" key="1">
    <source>
        <dbReference type="SAM" id="MobiDB-lite"/>
    </source>
</evidence>
<evidence type="ECO:0000313" key="2">
    <source>
        <dbReference type="EMBL" id="AHJ62053.1"/>
    </source>
</evidence>
<dbReference type="Proteomes" id="UP000019438">
    <property type="component" value="Chromosome"/>
</dbReference>
<accession>A0AAN0VEV9</accession>
<dbReference type="AlphaFoldDB" id="A0AAN0VEV9"/>
<feature type="region of interest" description="Disordered" evidence="1">
    <location>
        <begin position="1"/>
        <end position="20"/>
    </location>
</feature>
<gene>
    <name evidence="2" type="ORF">GbCGDNIH3_7191</name>
</gene>
<dbReference type="KEGG" id="gbc:GbCGDNIH3_7191"/>
<proteinExistence type="predicted"/>
<dbReference type="EMBL" id="CP003181">
    <property type="protein sequence ID" value="AHJ62053.1"/>
    <property type="molecule type" value="Genomic_DNA"/>
</dbReference>
<name>A0AAN0VEV9_9PROT</name>
<protein>
    <submittedName>
        <fullName evidence="2">Uncharacterized protein</fullName>
    </submittedName>
</protein>
<evidence type="ECO:0000313" key="3">
    <source>
        <dbReference type="Proteomes" id="UP000019438"/>
    </source>
</evidence>
<organism evidence="2 3">
    <name type="scientific">Granulibacter bethesdensis</name>
    <dbReference type="NCBI Taxonomy" id="364410"/>
    <lineage>
        <taxon>Bacteria</taxon>
        <taxon>Pseudomonadati</taxon>
        <taxon>Pseudomonadota</taxon>
        <taxon>Alphaproteobacteria</taxon>
        <taxon>Acetobacterales</taxon>
        <taxon>Acetobacteraceae</taxon>
        <taxon>Granulibacter</taxon>
    </lineage>
</organism>
<sequence length="114" mass="12171">MDRGYGSFRGYGCAGSRQQRDLRPLCRDRLCAVHAGGRIAERSGPHGGCGPDRDRFPLRDFLPGCGANRHCTGPDRAQQHHAAARPVCRDALCSHGTAGSGADRPEHAPPVSRG</sequence>